<dbReference type="EMBL" id="MN740541">
    <property type="protein sequence ID" value="QHU32759.1"/>
    <property type="molecule type" value="Genomic_DNA"/>
</dbReference>
<dbReference type="AlphaFoldDB" id="A0A6C0LPV1"/>
<reference evidence="2" key="1">
    <citation type="journal article" date="2020" name="Nature">
        <title>Giant virus diversity and host interactions through global metagenomics.</title>
        <authorList>
            <person name="Schulz F."/>
            <person name="Roux S."/>
            <person name="Paez-Espino D."/>
            <person name="Jungbluth S."/>
            <person name="Walsh D.A."/>
            <person name="Denef V.J."/>
            <person name="McMahon K.D."/>
            <person name="Konstantinidis K.T."/>
            <person name="Eloe-Fadrosh E.A."/>
            <person name="Kyrpides N.C."/>
            <person name="Woyke T."/>
        </authorList>
    </citation>
    <scope>NUCLEOTIDE SEQUENCE</scope>
    <source>
        <strain evidence="2">GVMAG-M-3300027969-2</strain>
    </source>
</reference>
<evidence type="ECO:0000256" key="1">
    <source>
        <dbReference type="SAM" id="MobiDB-lite"/>
    </source>
</evidence>
<evidence type="ECO:0000313" key="2">
    <source>
        <dbReference type="EMBL" id="QHU32759.1"/>
    </source>
</evidence>
<protein>
    <submittedName>
        <fullName evidence="2">Uncharacterized protein</fullName>
    </submittedName>
</protein>
<proteinExistence type="predicted"/>
<organism evidence="2">
    <name type="scientific">viral metagenome</name>
    <dbReference type="NCBI Taxonomy" id="1070528"/>
    <lineage>
        <taxon>unclassified sequences</taxon>
        <taxon>metagenomes</taxon>
        <taxon>organismal metagenomes</taxon>
    </lineage>
</organism>
<name>A0A6C0LPV1_9ZZZZ</name>
<accession>A0A6C0LPV1</accession>
<sequence length="31" mass="3797">MDYIDDTQQKTTDQKPKPKQPATKNEYYEEY</sequence>
<feature type="region of interest" description="Disordered" evidence="1">
    <location>
        <begin position="1"/>
        <end position="31"/>
    </location>
</feature>